<sequence length="372" mass="38729">MLRGALALLSLALLPLLWRHAAADPQGMWWPLSWRYDPDLPVGTVTWRALARALGLSALAAVALALAWRAWRGSRSAAGPRTLAWAAAALACALAAPWPQPRAYLVEATPASYRVSALPLDAANLAEGARAYQAQCAACHGVRADGQGPLAAAQARWPSALGPGLYANQPIGDLYWKLRHGAGAHAGLALDDDTAWRILDYLRTRAWGLAGGRDLAPLRAPALALRCGGQPRSWESLAGLPVRVIAHGAESVAERYDPRVTTVVLTQDAALDADCVATGSDAWQAYAWVAGVAPAELAGAQFLVDRAGWLRARQTGAGGGWTSADAVCGPAGRSGDTSAAGLGGLLAAMDEAPIVGAPGQSWRVSARSSMPR</sequence>
<keyword evidence="3 4" id="KW-0408">Iron</keyword>
<comment type="caution">
    <text evidence="6">The sequence shown here is derived from an EMBL/GenBank/DDBJ whole genome shotgun (WGS) entry which is preliminary data.</text>
</comment>
<dbReference type="EMBL" id="NEVR01000001">
    <property type="protein sequence ID" value="OZI69346.1"/>
    <property type="molecule type" value="Genomic_DNA"/>
</dbReference>
<feature type="domain" description="Cytochrome c" evidence="5">
    <location>
        <begin position="123"/>
        <end position="206"/>
    </location>
</feature>
<evidence type="ECO:0000259" key="5">
    <source>
        <dbReference type="PROSITE" id="PS51007"/>
    </source>
</evidence>
<organism evidence="6 7">
    <name type="scientific">Bordetella genomosp. 1</name>
    <dbReference type="NCBI Taxonomy" id="1395607"/>
    <lineage>
        <taxon>Bacteria</taxon>
        <taxon>Pseudomonadati</taxon>
        <taxon>Pseudomonadota</taxon>
        <taxon>Betaproteobacteria</taxon>
        <taxon>Burkholderiales</taxon>
        <taxon>Alcaligenaceae</taxon>
        <taxon>Bordetella</taxon>
    </lineage>
</organism>
<keyword evidence="2 4" id="KW-0479">Metal-binding</keyword>
<keyword evidence="1 4" id="KW-0349">Heme</keyword>
<evidence type="ECO:0000313" key="7">
    <source>
        <dbReference type="Proteomes" id="UP000216354"/>
    </source>
</evidence>
<dbReference type="PROSITE" id="PS51007">
    <property type="entry name" value="CYTC"/>
    <property type="match status" value="1"/>
</dbReference>
<dbReference type="SUPFAM" id="SSF46626">
    <property type="entry name" value="Cytochrome c"/>
    <property type="match status" value="1"/>
</dbReference>
<dbReference type="Pfam" id="PF13442">
    <property type="entry name" value="Cytochrome_CBB3"/>
    <property type="match status" value="1"/>
</dbReference>
<evidence type="ECO:0000256" key="3">
    <source>
        <dbReference type="ARBA" id="ARBA00023004"/>
    </source>
</evidence>
<proteinExistence type="predicted"/>
<dbReference type="InterPro" id="IPR036909">
    <property type="entry name" value="Cyt_c-like_dom_sf"/>
</dbReference>
<evidence type="ECO:0000256" key="4">
    <source>
        <dbReference type="PROSITE-ProRule" id="PRU00433"/>
    </source>
</evidence>
<dbReference type="Gene3D" id="1.10.760.10">
    <property type="entry name" value="Cytochrome c-like domain"/>
    <property type="match status" value="1"/>
</dbReference>
<gene>
    <name evidence="6" type="ORF">CAL27_03360</name>
</gene>
<name>A0ABX4F8J0_9BORD</name>
<evidence type="ECO:0000256" key="2">
    <source>
        <dbReference type="ARBA" id="ARBA00022723"/>
    </source>
</evidence>
<accession>A0ABX4F8J0</accession>
<keyword evidence="7" id="KW-1185">Reference proteome</keyword>
<reference evidence="6 7" key="1">
    <citation type="submission" date="2017-05" db="EMBL/GenBank/DDBJ databases">
        <title>Complete and WGS of Bordetella genogroups.</title>
        <authorList>
            <person name="Spilker T."/>
            <person name="Lipuma J."/>
        </authorList>
    </citation>
    <scope>NUCLEOTIDE SEQUENCE [LARGE SCALE GENOMIC DNA]</scope>
    <source>
        <strain evidence="6 7">AU9795</strain>
    </source>
</reference>
<protein>
    <recommendedName>
        <fullName evidence="5">Cytochrome c domain-containing protein</fullName>
    </recommendedName>
</protein>
<evidence type="ECO:0000256" key="1">
    <source>
        <dbReference type="ARBA" id="ARBA00022617"/>
    </source>
</evidence>
<dbReference type="Proteomes" id="UP000216354">
    <property type="component" value="Unassembled WGS sequence"/>
</dbReference>
<evidence type="ECO:0000313" key="6">
    <source>
        <dbReference type="EMBL" id="OZI69346.1"/>
    </source>
</evidence>
<dbReference type="InterPro" id="IPR009056">
    <property type="entry name" value="Cyt_c-like_dom"/>
</dbReference>